<dbReference type="Gene3D" id="3.40.50.1000">
    <property type="entry name" value="HAD superfamily/HAD-like"/>
    <property type="match status" value="1"/>
</dbReference>
<organism evidence="1 2">
    <name type="scientific">Candidatus Liptonbacteria bacterium RIFCSPHIGHO2_01_FULL_57_28</name>
    <dbReference type="NCBI Taxonomy" id="1798647"/>
    <lineage>
        <taxon>Bacteria</taxon>
        <taxon>Candidatus Liptoniibacteriota</taxon>
    </lineage>
</organism>
<dbReference type="EMBL" id="MHKX01000024">
    <property type="protein sequence ID" value="OGY97749.1"/>
    <property type="molecule type" value="Genomic_DNA"/>
</dbReference>
<dbReference type="InterPro" id="IPR036412">
    <property type="entry name" value="HAD-like_sf"/>
</dbReference>
<dbReference type="InterPro" id="IPR023214">
    <property type="entry name" value="HAD_sf"/>
</dbReference>
<evidence type="ECO:0000313" key="2">
    <source>
        <dbReference type="Proteomes" id="UP000179059"/>
    </source>
</evidence>
<protein>
    <recommendedName>
        <fullName evidence="3">FCP1 homology domain-containing protein</fullName>
    </recommendedName>
</protein>
<dbReference type="AlphaFoldDB" id="A0A1G2CAD9"/>
<dbReference type="SUPFAM" id="SSF56784">
    <property type="entry name" value="HAD-like"/>
    <property type="match status" value="1"/>
</dbReference>
<proteinExistence type="predicted"/>
<dbReference type="Pfam" id="PF00702">
    <property type="entry name" value="Hydrolase"/>
    <property type="match status" value="1"/>
</dbReference>
<gene>
    <name evidence="1" type="ORF">A2855_01725</name>
</gene>
<comment type="caution">
    <text evidence="1">The sequence shown here is derived from an EMBL/GenBank/DDBJ whole genome shotgun (WGS) entry which is preliminary data.</text>
</comment>
<dbReference type="Proteomes" id="UP000179059">
    <property type="component" value="Unassembled WGS sequence"/>
</dbReference>
<dbReference type="STRING" id="1798647.A2855_01725"/>
<accession>A0A1G2CAD9</accession>
<name>A0A1G2CAD9_9BACT</name>
<evidence type="ECO:0000313" key="1">
    <source>
        <dbReference type="EMBL" id="OGY97749.1"/>
    </source>
</evidence>
<sequence length="223" mass="26069">MKPGQFLIVFDWDGVVFDTMPIRKIRNKLLKKLGYSDDHIFKTSRKAVESRGGYNFYSHARLLMRSKPKDSRALANAIHEAVEKHPSTFVFPDARRTISILKRSKRHFDILTAGHAEFQEYKIMRSGLRSMFRSIHVVQSGPRVPHYKFGILKKLARSHKQVIFLDDRADTIRTIRRSFELRGKVLPVLVWRGKEQPPRGLPMLRRLSWKGIREIAIHNGFRP</sequence>
<reference evidence="1 2" key="1">
    <citation type="journal article" date="2016" name="Nat. Commun.">
        <title>Thousands of microbial genomes shed light on interconnected biogeochemical processes in an aquifer system.</title>
        <authorList>
            <person name="Anantharaman K."/>
            <person name="Brown C.T."/>
            <person name="Hug L.A."/>
            <person name="Sharon I."/>
            <person name="Castelle C.J."/>
            <person name="Probst A.J."/>
            <person name="Thomas B.C."/>
            <person name="Singh A."/>
            <person name="Wilkins M.J."/>
            <person name="Karaoz U."/>
            <person name="Brodie E.L."/>
            <person name="Williams K.H."/>
            <person name="Hubbard S.S."/>
            <person name="Banfield J.F."/>
        </authorList>
    </citation>
    <scope>NUCLEOTIDE SEQUENCE [LARGE SCALE GENOMIC DNA]</scope>
</reference>
<evidence type="ECO:0008006" key="3">
    <source>
        <dbReference type="Google" id="ProtNLM"/>
    </source>
</evidence>